<evidence type="ECO:0000313" key="4">
    <source>
        <dbReference type="Proteomes" id="UP000091956"/>
    </source>
</evidence>
<evidence type="ECO:0000256" key="1">
    <source>
        <dbReference type="SAM" id="Phobius"/>
    </source>
</evidence>
<reference evidence="3 4" key="1">
    <citation type="submission" date="2016-03" db="EMBL/GenBank/DDBJ databases">
        <title>Comparative genomics of Pseudogymnoascus destructans, the fungus causing white-nose syndrome of bats.</title>
        <authorList>
            <person name="Palmer J.M."/>
            <person name="Drees K.P."/>
            <person name="Foster J.T."/>
            <person name="Lindner D.L."/>
        </authorList>
    </citation>
    <scope>NUCLEOTIDE SEQUENCE [LARGE SCALE GENOMIC DNA]</scope>
    <source>
        <strain evidence="3 4">UAMH 10579</strain>
    </source>
</reference>
<dbReference type="GeneID" id="28837598"/>
<dbReference type="GO" id="GO:0016620">
    <property type="term" value="F:oxidoreductase activity, acting on the aldehyde or oxo group of donors, NAD or NADP as acceptor"/>
    <property type="evidence" value="ECO:0007669"/>
    <property type="project" value="InterPro"/>
</dbReference>
<proteinExistence type="predicted"/>
<feature type="domain" description="Aldehyde dehydrogenase" evidence="2">
    <location>
        <begin position="113"/>
        <end position="258"/>
    </location>
</feature>
<dbReference type="STRING" id="342668.A0A1B8GLQ6"/>
<dbReference type="Gene3D" id="3.40.605.10">
    <property type="entry name" value="Aldehyde Dehydrogenase, Chain A, domain 1"/>
    <property type="match status" value="1"/>
</dbReference>
<dbReference type="Gene3D" id="3.40.309.10">
    <property type="entry name" value="Aldehyde Dehydrogenase, Chain A, domain 2"/>
    <property type="match status" value="1"/>
</dbReference>
<dbReference type="Proteomes" id="UP000091956">
    <property type="component" value="Unassembled WGS sequence"/>
</dbReference>
<reference evidence="4" key="2">
    <citation type="journal article" date="2018" name="Nat. Commun.">
        <title>Extreme sensitivity to ultraviolet light in the fungal pathogen causing white-nose syndrome of bats.</title>
        <authorList>
            <person name="Palmer J.M."/>
            <person name="Drees K.P."/>
            <person name="Foster J.T."/>
            <person name="Lindner D.L."/>
        </authorList>
    </citation>
    <scope>NUCLEOTIDE SEQUENCE [LARGE SCALE GENOMIC DNA]</scope>
    <source>
        <strain evidence="4">UAMH 10579</strain>
    </source>
</reference>
<evidence type="ECO:0000259" key="2">
    <source>
        <dbReference type="Pfam" id="PF00171"/>
    </source>
</evidence>
<dbReference type="EMBL" id="KV460226">
    <property type="protein sequence ID" value="OBT96736.1"/>
    <property type="molecule type" value="Genomic_DNA"/>
</dbReference>
<dbReference type="InterPro" id="IPR016161">
    <property type="entry name" value="Ald_DH/histidinol_DH"/>
</dbReference>
<feature type="transmembrane region" description="Helical" evidence="1">
    <location>
        <begin position="475"/>
        <end position="497"/>
    </location>
</feature>
<gene>
    <name evidence="3" type="ORF">VE01_04212</name>
</gene>
<keyword evidence="1" id="KW-0812">Transmembrane</keyword>
<dbReference type="InterPro" id="IPR016162">
    <property type="entry name" value="Ald_DH_N"/>
</dbReference>
<dbReference type="InterPro" id="IPR015590">
    <property type="entry name" value="Aldehyde_DH_dom"/>
</dbReference>
<name>A0A1B8GLQ6_9PEZI</name>
<dbReference type="SUPFAM" id="SSF53720">
    <property type="entry name" value="ALDH-like"/>
    <property type="match status" value="1"/>
</dbReference>
<keyword evidence="1" id="KW-1133">Transmembrane helix</keyword>
<sequence>MDPIQRLQESLIDRRTENVRYRQNQLQSLHATLCNSANLICNSIAEDAQVESSNAEAETEYYLSMNAVKHFYEGLGFEKSINDEYLIATGIDNPQRQVGYGLVIIRPTTHTRLYSIVCPLAAALAAGNVVVIELPDTLLKVDAILKEVLPEALDPDTFVISAKLIEDPSILLSSLLVDQTSATTTTTIANSLSSQNKHRTIAIVDRTADIEAAAKAIVTARFKFQGASPYSPDLVIVNEYVKDEFFATCSKYASQMFVSGVKAKRSRSNAEAETKKFFEDAIAKEQLSTFRFADCILAHVTDSTCLVTEIKIHGCYLPIVTSTSMVDAIIKEMRYIYTTINSNFKALNLLVIRSNLLAAYIFAQPPEAKFLAQHLKAHLTVINQIPVNLLVGPAAPCGIAMEYKYRYSPEMFSIQRPQYIHALPTELSVVDEHLVPGRNPNGTTKVKQLRSLATRKLPGTGQSQGHDIGFFEQGILLGLGVVLSIVVPAAGWGLWAVGKKVRSSM</sequence>
<accession>A0A1B8GLQ6</accession>
<protein>
    <recommendedName>
        <fullName evidence="2">Aldehyde dehydrogenase domain-containing protein</fullName>
    </recommendedName>
</protein>
<dbReference type="AlphaFoldDB" id="A0A1B8GLQ6"/>
<dbReference type="RefSeq" id="XP_018130469.1">
    <property type="nucleotide sequence ID" value="XM_018273687.1"/>
</dbReference>
<dbReference type="PANTHER" id="PTHR43111:SF1">
    <property type="entry name" value="ALDEHYDE DEHYDROGENASE B-RELATED"/>
    <property type="match status" value="1"/>
</dbReference>
<dbReference type="Pfam" id="PF00171">
    <property type="entry name" value="Aldedh"/>
    <property type="match status" value="1"/>
</dbReference>
<keyword evidence="1" id="KW-0472">Membrane</keyword>
<keyword evidence="4" id="KW-1185">Reference proteome</keyword>
<organism evidence="3 4">
    <name type="scientific">Pseudogymnoascus verrucosus</name>
    <dbReference type="NCBI Taxonomy" id="342668"/>
    <lineage>
        <taxon>Eukaryota</taxon>
        <taxon>Fungi</taxon>
        <taxon>Dikarya</taxon>
        <taxon>Ascomycota</taxon>
        <taxon>Pezizomycotina</taxon>
        <taxon>Leotiomycetes</taxon>
        <taxon>Thelebolales</taxon>
        <taxon>Thelebolaceae</taxon>
        <taxon>Pseudogymnoascus</taxon>
    </lineage>
</organism>
<dbReference type="PANTHER" id="PTHR43111">
    <property type="entry name" value="ALDEHYDE DEHYDROGENASE B-RELATED"/>
    <property type="match status" value="1"/>
</dbReference>
<dbReference type="OrthoDB" id="5596991at2759"/>
<evidence type="ECO:0000313" key="3">
    <source>
        <dbReference type="EMBL" id="OBT96736.1"/>
    </source>
</evidence>
<dbReference type="InterPro" id="IPR016163">
    <property type="entry name" value="Ald_DH_C"/>
</dbReference>